<feature type="chain" id="PRO_5029453180" description="Phytocyanin domain-containing protein" evidence="11">
    <location>
        <begin position="32"/>
        <end position="206"/>
    </location>
</feature>
<feature type="signal peptide" evidence="11">
    <location>
        <begin position="1"/>
        <end position="31"/>
    </location>
</feature>
<evidence type="ECO:0000256" key="1">
    <source>
        <dbReference type="ARBA" id="ARBA00004609"/>
    </source>
</evidence>
<dbReference type="EnsemblPlants" id="Kaladp0067s0222.1.v1.1">
    <property type="protein sequence ID" value="Kaladp0067s0222.1.v1.1"/>
    <property type="gene ID" value="Kaladp0067s0222.v1.1"/>
</dbReference>
<comment type="similarity">
    <text evidence="8">Belongs to the early nodulin-like (ENODL) family.</text>
</comment>
<dbReference type="PANTHER" id="PTHR33021:SF44">
    <property type="entry name" value="EARLY NODULIN-LIKE PROTEIN 8"/>
    <property type="match status" value="1"/>
</dbReference>
<feature type="domain" description="Phytocyanin" evidence="12">
    <location>
        <begin position="37"/>
        <end position="141"/>
    </location>
</feature>
<reference evidence="13" key="1">
    <citation type="submission" date="2021-01" db="UniProtKB">
        <authorList>
            <consortium name="EnsemblPlants"/>
        </authorList>
    </citation>
    <scope>IDENTIFICATION</scope>
</reference>
<dbReference type="GO" id="GO:0005886">
    <property type="term" value="C:plasma membrane"/>
    <property type="evidence" value="ECO:0007669"/>
    <property type="project" value="UniProtKB-SubCell"/>
</dbReference>
<dbReference type="OMA" id="VYTYWSK"/>
<dbReference type="FunFam" id="2.60.40.420:FF:000010">
    <property type="entry name" value="Early nodulin-like protein 1"/>
    <property type="match status" value="1"/>
</dbReference>
<keyword evidence="4 10" id="KW-0472">Membrane</keyword>
<proteinExistence type="inferred from homology"/>
<dbReference type="PANTHER" id="PTHR33021">
    <property type="entry name" value="BLUE COPPER PROTEIN"/>
    <property type="match status" value="1"/>
</dbReference>
<organism evidence="13 14">
    <name type="scientific">Kalanchoe fedtschenkoi</name>
    <name type="common">Lavender scallops</name>
    <name type="synonym">South American air plant</name>
    <dbReference type="NCBI Taxonomy" id="63787"/>
    <lineage>
        <taxon>Eukaryota</taxon>
        <taxon>Viridiplantae</taxon>
        <taxon>Streptophyta</taxon>
        <taxon>Embryophyta</taxon>
        <taxon>Tracheophyta</taxon>
        <taxon>Spermatophyta</taxon>
        <taxon>Magnoliopsida</taxon>
        <taxon>eudicotyledons</taxon>
        <taxon>Gunneridae</taxon>
        <taxon>Pentapetalae</taxon>
        <taxon>Saxifragales</taxon>
        <taxon>Crassulaceae</taxon>
        <taxon>Kalanchoe</taxon>
    </lineage>
</organism>
<dbReference type="Gene3D" id="2.60.40.420">
    <property type="entry name" value="Cupredoxins - blue copper proteins"/>
    <property type="match status" value="1"/>
</dbReference>
<dbReference type="SUPFAM" id="SSF49503">
    <property type="entry name" value="Cupredoxins"/>
    <property type="match status" value="1"/>
</dbReference>
<feature type="compositionally biased region" description="Low complexity" evidence="9">
    <location>
        <begin position="147"/>
        <end position="160"/>
    </location>
</feature>
<evidence type="ECO:0000256" key="9">
    <source>
        <dbReference type="SAM" id="MobiDB-lite"/>
    </source>
</evidence>
<name>A0A7N0UII7_KALFE</name>
<protein>
    <recommendedName>
        <fullName evidence="12">Phytocyanin domain-containing protein</fullName>
    </recommendedName>
</protein>
<evidence type="ECO:0000313" key="14">
    <source>
        <dbReference type="Proteomes" id="UP000594263"/>
    </source>
</evidence>
<evidence type="ECO:0000256" key="8">
    <source>
        <dbReference type="ARBA" id="ARBA00035011"/>
    </source>
</evidence>
<keyword evidence="10" id="KW-0812">Transmembrane</keyword>
<keyword evidence="6" id="KW-0325">Glycoprotein</keyword>
<keyword evidence="10" id="KW-1133">Transmembrane helix</keyword>
<evidence type="ECO:0000256" key="5">
    <source>
        <dbReference type="ARBA" id="ARBA00023157"/>
    </source>
</evidence>
<keyword evidence="7" id="KW-0449">Lipoprotein</keyword>
<dbReference type="AlphaFoldDB" id="A0A7N0UII7"/>
<keyword evidence="3 11" id="KW-0732">Signal</keyword>
<feature type="region of interest" description="Disordered" evidence="9">
    <location>
        <begin position="141"/>
        <end position="162"/>
    </location>
</feature>
<dbReference type="Pfam" id="PF02298">
    <property type="entry name" value="Cu_bind_like"/>
    <property type="match status" value="1"/>
</dbReference>
<dbReference type="GO" id="GO:0098552">
    <property type="term" value="C:side of membrane"/>
    <property type="evidence" value="ECO:0007669"/>
    <property type="project" value="UniProtKB-KW"/>
</dbReference>
<sequence>MGDLRKPGSGINTNKLLYVFKILLLLAAAYTEQVHSKQYKVGDLDAWGIPTAANPHVYTTWSKKHDFKIGDSLLFLYPPSQDSVIQVREGSFKTCNLEDPILHMDDGNSLFNITSNGTFYFTSGEAGHCGKQQKLQISIGEGEDAASDGPSSSADVSSPSYQPAFGTIPSPSSAAPSLMSITSMAAVIIIAVFSACVCQFLAGFEL</sequence>
<dbReference type="InterPro" id="IPR008972">
    <property type="entry name" value="Cupredoxin"/>
</dbReference>
<evidence type="ECO:0000256" key="10">
    <source>
        <dbReference type="SAM" id="Phobius"/>
    </source>
</evidence>
<dbReference type="PROSITE" id="PS51485">
    <property type="entry name" value="PHYTOCYANIN"/>
    <property type="match status" value="1"/>
</dbReference>
<evidence type="ECO:0000313" key="13">
    <source>
        <dbReference type="EnsemblPlants" id="Kaladp0067s0222.1.v1.1"/>
    </source>
</evidence>
<keyword evidence="2" id="KW-0336">GPI-anchor</keyword>
<evidence type="ECO:0000256" key="6">
    <source>
        <dbReference type="ARBA" id="ARBA00023180"/>
    </source>
</evidence>
<evidence type="ECO:0000256" key="7">
    <source>
        <dbReference type="ARBA" id="ARBA00023288"/>
    </source>
</evidence>
<dbReference type="InterPro" id="IPR003245">
    <property type="entry name" value="Phytocyanin_dom"/>
</dbReference>
<dbReference type="GO" id="GO:0009055">
    <property type="term" value="F:electron transfer activity"/>
    <property type="evidence" value="ECO:0007669"/>
    <property type="project" value="InterPro"/>
</dbReference>
<keyword evidence="5" id="KW-1015">Disulfide bond</keyword>
<evidence type="ECO:0000256" key="3">
    <source>
        <dbReference type="ARBA" id="ARBA00022729"/>
    </source>
</evidence>
<evidence type="ECO:0000256" key="2">
    <source>
        <dbReference type="ARBA" id="ARBA00022622"/>
    </source>
</evidence>
<comment type="subcellular location">
    <subcellularLocation>
        <location evidence="1">Cell membrane</location>
        <topology evidence="1">Lipid-anchor</topology>
        <topology evidence="1">GPI-anchor</topology>
    </subcellularLocation>
</comment>
<evidence type="ECO:0000256" key="11">
    <source>
        <dbReference type="SAM" id="SignalP"/>
    </source>
</evidence>
<evidence type="ECO:0000256" key="4">
    <source>
        <dbReference type="ARBA" id="ARBA00023136"/>
    </source>
</evidence>
<dbReference type="InterPro" id="IPR039391">
    <property type="entry name" value="Phytocyanin-like"/>
</dbReference>
<keyword evidence="14" id="KW-1185">Reference proteome</keyword>
<dbReference type="Proteomes" id="UP000594263">
    <property type="component" value="Unplaced"/>
</dbReference>
<evidence type="ECO:0000259" key="12">
    <source>
        <dbReference type="PROSITE" id="PS51485"/>
    </source>
</evidence>
<dbReference type="Gramene" id="Kaladp0067s0222.1.v1.1">
    <property type="protein sequence ID" value="Kaladp0067s0222.1.v1.1"/>
    <property type="gene ID" value="Kaladp0067s0222.v1.1"/>
</dbReference>
<feature type="transmembrane region" description="Helical" evidence="10">
    <location>
        <begin position="178"/>
        <end position="202"/>
    </location>
</feature>
<accession>A0A7N0UII7</accession>